<feature type="domain" description="Glycosyltransferase 2-like" evidence="1">
    <location>
        <begin position="5"/>
        <end position="101"/>
    </location>
</feature>
<dbReference type="SUPFAM" id="SSF48452">
    <property type="entry name" value="TPR-like"/>
    <property type="match status" value="1"/>
</dbReference>
<dbReference type="SUPFAM" id="SSF53448">
    <property type="entry name" value="Nucleotide-diphospho-sugar transferases"/>
    <property type="match status" value="1"/>
</dbReference>
<keyword evidence="3" id="KW-1185">Reference proteome</keyword>
<proteinExistence type="predicted"/>
<accession>A0A384ZX68</accession>
<organism evidence="2 3">
    <name type="scientific">Dickeya phage vB_DsoM_JA29</name>
    <dbReference type="NCBI Taxonomy" id="2283031"/>
    <lineage>
        <taxon>Viruses</taxon>
        <taxon>Duplodnaviria</taxon>
        <taxon>Heunggongvirae</taxon>
        <taxon>Uroviricota</taxon>
        <taxon>Caudoviricetes</taxon>
        <taxon>Salmondvirus</taxon>
        <taxon>Salmondvirus JA29</taxon>
    </lineage>
</organism>
<dbReference type="PANTHER" id="PTHR43630">
    <property type="entry name" value="POLY-BETA-1,6-N-ACETYL-D-GLUCOSAMINE SYNTHASE"/>
    <property type="match status" value="1"/>
</dbReference>
<protein>
    <submittedName>
        <fullName evidence="2">Putative glycosyl transferase</fullName>
    </submittedName>
</protein>
<evidence type="ECO:0000313" key="2">
    <source>
        <dbReference type="EMBL" id="AXG66863.1"/>
    </source>
</evidence>
<keyword evidence="2" id="KW-0808">Transferase</keyword>
<gene>
    <name evidence="2" type="ORF">JA29_137</name>
</gene>
<reference evidence="2 3" key="1">
    <citation type="journal article" date="2018" name="Front. Microbiol.">
        <title>Jumbo Bacteriophages Are Represented Within an Increasing Diversity of Environmental Viruses Infecting the Emerging Phytopathogen, Dickeya solani.</title>
        <authorList>
            <person name="Day A.W."/>
            <person name="Ahn J."/>
            <person name="Salmond G.P.C."/>
        </authorList>
    </citation>
    <scope>NUCLEOTIDE SEQUENCE [LARGE SCALE GENOMIC DNA]</scope>
</reference>
<dbReference type="InterPro" id="IPR001173">
    <property type="entry name" value="Glyco_trans_2-like"/>
</dbReference>
<dbReference type="Gene3D" id="3.90.550.10">
    <property type="entry name" value="Spore Coat Polysaccharide Biosynthesis Protein SpsA, Chain A"/>
    <property type="match status" value="1"/>
</dbReference>
<dbReference type="GO" id="GO:0016740">
    <property type="term" value="F:transferase activity"/>
    <property type="evidence" value="ECO:0007669"/>
    <property type="project" value="UniProtKB-KW"/>
</dbReference>
<dbReference type="PANTHER" id="PTHR43630:SF2">
    <property type="entry name" value="GLYCOSYLTRANSFERASE"/>
    <property type="match status" value="1"/>
</dbReference>
<name>A0A384ZX68_9CAUD</name>
<dbReference type="InterPro" id="IPR011990">
    <property type="entry name" value="TPR-like_helical_dom_sf"/>
</dbReference>
<evidence type="ECO:0000313" key="3">
    <source>
        <dbReference type="Proteomes" id="UP000263326"/>
    </source>
</evidence>
<dbReference type="Gene3D" id="1.25.40.10">
    <property type="entry name" value="Tetratricopeptide repeat domain"/>
    <property type="match status" value="1"/>
</dbReference>
<sequence>MRVCVAAICRNEEKNMEAFLNHVAKADAISIVDTGSTDNTVRFIERFNHPELHFAYDIDPNGGRNLGESRNLAAAPFQPDDLIVWLDIDERFSDPDWVESLKSLPAVPDTVRINMHNGGSIYFQHKAYLKKRYAWKYRAHEVLMKIDNLPESVVDADFHTTHYPDLEKPRDYLPELAADVTDNPRDERSLFYYARELCYRVLDSCKAKNIDRQAYQEAVAEISRLNKLAYWQDYVCLINVELSCAAYMVGDRHTAISASNMAIAARPDRSESYGTFADIMFRYGDYVYALALALQGINAKNQTPLLFDSSQSNLDLCLNIAYQCCESLGMVDKAIHYYAQLCSVRGLDVNESLKSSGLLEKLQKSQ</sequence>
<evidence type="ECO:0000259" key="1">
    <source>
        <dbReference type="Pfam" id="PF00535"/>
    </source>
</evidence>
<dbReference type="Pfam" id="PF00535">
    <property type="entry name" value="Glycos_transf_2"/>
    <property type="match status" value="1"/>
</dbReference>
<dbReference type="EMBL" id="MH460461">
    <property type="protein sequence ID" value="AXG66863.1"/>
    <property type="molecule type" value="Genomic_DNA"/>
</dbReference>
<dbReference type="Proteomes" id="UP000263326">
    <property type="component" value="Segment"/>
</dbReference>
<dbReference type="InterPro" id="IPR029044">
    <property type="entry name" value="Nucleotide-diphossugar_trans"/>
</dbReference>